<comment type="caution">
    <text evidence="1">The sequence shown here is derived from an EMBL/GenBank/DDBJ whole genome shotgun (WGS) entry which is preliminary data.</text>
</comment>
<evidence type="ECO:0008006" key="3">
    <source>
        <dbReference type="Google" id="ProtNLM"/>
    </source>
</evidence>
<sequence length="146" mass="16745">MLLFILSQEPIYTSLDKCNKISPFKMPNSSLKLQGYTDDINFIVSDDQSICEIIKMVGDFADAAGASLNINRTKILGMGIWSERTHWPINNIKIETEYLNVMGIKHANAYQTSINMCWSEIYDRISNKTKTMINKKINHFSKIHHS</sequence>
<accession>A0AAV2RUI0</accession>
<protein>
    <recommendedName>
        <fullName evidence="3">Reverse transcriptase domain-containing protein</fullName>
    </recommendedName>
</protein>
<reference evidence="1 2" key="1">
    <citation type="submission" date="2024-05" db="EMBL/GenBank/DDBJ databases">
        <authorList>
            <person name="Wallberg A."/>
        </authorList>
    </citation>
    <scope>NUCLEOTIDE SEQUENCE [LARGE SCALE GENOMIC DNA]</scope>
</reference>
<gene>
    <name evidence="1" type="ORF">MNOR_LOCUS29417</name>
</gene>
<evidence type="ECO:0000313" key="1">
    <source>
        <dbReference type="EMBL" id="CAL4144088.1"/>
    </source>
</evidence>
<keyword evidence="2" id="KW-1185">Reference proteome</keyword>
<proteinExistence type="predicted"/>
<name>A0AAV2RUI0_MEGNR</name>
<dbReference type="AlphaFoldDB" id="A0AAV2RUI0"/>
<dbReference type="Proteomes" id="UP001497623">
    <property type="component" value="Unassembled WGS sequence"/>
</dbReference>
<dbReference type="EMBL" id="CAXKWB010034063">
    <property type="protein sequence ID" value="CAL4144088.1"/>
    <property type="molecule type" value="Genomic_DNA"/>
</dbReference>
<evidence type="ECO:0000313" key="2">
    <source>
        <dbReference type="Proteomes" id="UP001497623"/>
    </source>
</evidence>
<organism evidence="1 2">
    <name type="scientific">Meganyctiphanes norvegica</name>
    <name type="common">Northern krill</name>
    <name type="synonym">Thysanopoda norvegica</name>
    <dbReference type="NCBI Taxonomy" id="48144"/>
    <lineage>
        <taxon>Eukaryota</taxon>
        <taxon>Metazoa</taxon>
        <taxon>Ecdysozoa</taxon>
        <taxon>Arthropoda</taxon>
        <taxon>Crustacea</taxon>
        <taxon>Multicrustacea</taxon>
        <taxon>Malacostraca</taxon>
        <taxon>Eumalacostraca</taxon>
        <taxon>Eucarida</taxon>
        <taxon>Euphausiacea</taxon>
        <taxon>Euphausiidae</taxon>
        <taxon>Meganyctiphanes</taxon>
    </lineage>
</organism>